<evidence type="ECO:0000256" key="9">
    <source>
        <dbReference type="RuleBase" id="RU369079"/>
    </source>
</evidence>
<keyword evidence="12" id="KW-1185">Reference proteome</keyword>
<dbReference type="AlphaFoldDB" id="A0A8J7V3W6"/>
<keyword evidence="4 9" id="KW-0997">Cell inner membrane</keyword>
<evidence type="ECO:0000313" key="12">
    <source>
        <dbReference type="Proteomes" id="UP000672602"/>
    </source>
</evidence>
<evidence type="ECO:0000256" key="2">
    <source>
        <dbReference type="ARBA" id="ARBA00022448"/>
    </source>
</evidence>
<proteinExistence type="inferred from homology"/>
<evidence type="ECO:0000256" key="5">
    <source>
        <dbReference type="ARBA" id="ARBA00022692"/>
    </source>
</evidence>
<comment type="similarity">
    <text evidence="8 9">Belongs to the TRAP transporter small permease family.</text>
</comment>
<dbReference type="PANTHER" id="PTHR35011:SF10">
    <property type="entry name" value="TRAP TRANSPORTER SMALL PERMEASE PROTEIN"/>
    <property type="match status" value="1"/>
</dbReference>
<dbReference type="PANTHER" id="PTHR35011">
    <property type="entry name" value="2,3-DIKETO-L-GULONATE TRAP TRANSPORTER SMALL PERMEASE PROTEIN YIAM"/>
    <property type="match status" value="1"/>
</dbReference>
<gene>
    <name evidence="11" type="ORF">KAJ83_15610</name>
</gene>
<keyword evidence="7 9" id="KW-0472">Membrane</keyword>
<evidence type="ECO:0000256" key="8">
    <source>
        <dbReference type="ARBA" id="ARBA00038436"/>
    </source>
</evidence>
<keyword evidence="6 9" id="KW-1133">Transmembrane helix</keyword>
<evidence type="ECO:0000256" key="3">
    <source>
        <dbReference type="ARBA" id="ARBA00022475"/>
    </source>
</evidence>
<evidence type="ECO:0000256" key="7">
    <source>
        <dbReference type="ARBA" id="ARBA00023136"/>
    </source>
</evidence>
<dbReference type="InterPro" id="IPR055348">
    <property type="entry name" value="DctQ"/>
</dbReference>
<dbReference type="Pfam" id="PF04290">
    <property type="entry name" value="DctQ"/>
    <property type="match status" value="1"/>
</dbReference>
<feature type="transmembrane region" description="Helical" evidence="9">
    <location>
        <begin position="63"/>
        <end position="81"/>
    </location>
</feature>
<name>A0A8J7V3W6_9PROT</name>
<dbReference type="Proteomes" id="UP000672602">
    <property type="component" value="Unassembled WGS sequence"/>
</dbReference>
<evidence type="ECO:0000256" key="6">
    <source>
        <dbReference type="ARBA" id="ARBA00022989"/>
    </source>
</evidence>
<dbReference type="GO" id="GO:0015740">
    <property type="term" value="P:C4-dicarboxylate transport"/>
    <property type="evidence" value="ECO:0007669"/>
    <property type="project" value="TreeGrafter"/>
</dbReference>
<feature type="transmembrane region" description="Helical" evidence="9">
    <location>
        <begin position="146"/>
        <end position="173"/>
    </location>
</feature>
<protein>
    <recommendedName>
        <fullName evidence="9">TRAP transporter small permease protein</fullName>
    </recommendedName>
</protein>
<comment type="caution">
    <text evidence="11">The sequence shown here is derived from an EMBL/GenBank/DDBJ whole genome shotgun (WGS) entry which is preliminary data.</text>
</comment>
<keyword evidence="2 9" id="KW-0813">Transport</keyword>
<evidence type="ECO:0000259" key="10">
    <source>
        <dbReference type="Pfam" id="PF04290"/>
    </source>
</evidence>
<feature type="domain" description="Tripartite ATP-independent periplasmic transporters DctQ component" evidence="10">
    <location>
        <begin position="40"/>
        <end position="170"/>
    </location>
</feature>
<keyword evidence="5 9" id="KW-0812">Transmembrane</keyword>
<feature type="transmembrane region" description="Helical" evidence="9">
    <location>
        <begin position="102"/>
        <end position="126"/>
    </location>
</feature>
<comment type="function">
    <text evidence="9">Part of the tripartite ATP-independent periplasmic (TRAP) transport system.</text>
</comment>
<evidence type="ECO:0000256" key="1">
    <source>
        <dbReference type="ARBA" id="ARBA00004429"/>
    </source>
</evidence>
<comment type="subunit">
    <text evidence="9">The complex comprises the extracytoplasmic solute receptor protein and the two transmembrane proteins.</text>
</comment>
<dbReference type="GO" id="GO:0005886">
    <property type="term" value="C:plasma membrane"/>
    <property type="evidence" value="ECO:0007669"/>
    <property type="project" value="UniProtKB-SubCell"/>
</dbReference>
<evidence type="ECO:0000256" key="4">
    <source>
        <dbReference type="ARBA" id="ARBA00022519"/>
    </source>
</evidence>
<accession>A0A8J7V3W6</accession>
<dbReference type="GO" id="GO:0022857">
    <property type="term" value="F:transmembrane transporter activity"/>
    <property type="evidence" value="ECO:0007669"/>
    <property type="project" value="UniProtKB-UniRule"/>
</dbReference>
<comment type="subcellular location">
    <subcellularLocation>
        <location evidence="1 9">Cell inner membrane</location>
        <topology evidence="1 9">Multi-pass membrane protein</topology>
    </subcellularLocation>
</comment>
<sequence length="183" mass="20183">MADSPDDRAARSKEPIYLRAVDLLSQICGITAAIFIVASVAITCQMIFVRGVLNHSTIWQTEMVVYLMISATLVGLPYVQRLGGHVNVDLVPLLLPQPARRVLAIAVQLAAMVVIGIMLVHGYEMWVAAFDRGWRSDSVWGVRLWIPYLALPVGLGLYLLQLLADLIAVLAGYRRPFGLEERG</sequence>
<dbReference type="InterPro" id="IPR007387">
    <property type="entry name" value="TRAP_DctQ"/>
</dbReference>
<organism evidence="11 12">
    <name type="scientific">Marivibrio halodurans</name>
    <dbReference type="NCBI Taxonomy" id="2039722"/>
    <lineage>
        <taxon>Bacteria</taxon>
        <taxon>Pseudomonadati</taxon>
        <taxon>Pseudomonadota</taxon>
        <taxon>Alphaproteobacteria</taxon>
        <taxon>Rhodospirillales</taxon>
        <taxon>Rhodospirillaceae</taxon>
        <taxon>Marivibrio</taxon>
    </lineage>
</organism>
<evidence type="ECO:0000313" key="11">
    <source>
        <dbReference type="EMBL" id="MBP5858447.1"/>
    </source>
</evidence>
<reference evidence="11" key="1">
    <citation type="submission" date="2021-04" db="EMBL/GenBank/DDBJ databases">
        <authorList>
            <person name="Zhang D.-C."/>
        </authorList>
    </citation>
    <scope>NUCLEOTIDE SEQUENCE</scope>
    <source>
        <strain evidence="11">CGMCC 1.15697</strain>
    </source>
</reference>
<dbReference type="EMBL" id="JAGMWN010000008">
    <property type="protein sequence ID" value="MBP5858447.1"/>
    <property type="molecule type" value="Genomic_DNA"/>
</dbReference>
<feature type="transmembrane region" description="Helical" evidence="9">
    <location>
        <begin position="21"/>
        <end position="48"/>
    </location>
</feature>
<dbReference type="RefSeq" id="WP_210683035.1">
    <property type="nucleotide sequence ID" value="NZ_JAGMWN010000008.1"/>
</dbReference>
<keyword evidence="3" id="KW-1003">Cell membrane</keyword>